<dbReference type="InterPro" id="IPR003780">
    <property type="entry name" value="COX15/CtaA_fam"/>
</dbReference>
<evidence type="ECO:0000256" key="2">
    <source>
        <dbReference type="ARBA" id="ARBA00022475"/>
    </source>
</evidence>
<evidence type="ECO:0000313" key="15">
    <source>
        <dbReference type="Proteomes" id="UP000619260"/>
    </source>
</evidence>
<comment type="caution">
    <text evidence="14">The sequence shown here is derived from an EMBL/GenBank/DDBJ whole genome shotgun (WGS) entry which is preliminary data.</text>
</comment>
<keyword evidence="3 13" id="KW-0812">Transmembrane</keyword>
<dbReference type="AlphaFoldDB" id="A0A8J4DS35"/>
<evidence type="ECO:0000256" key="8">
    <source>
        <dbReference type="ARBA" id="ARBA00023133"/>
    </source>
</evidence>
<feature type="transmembrane region" description="Helical" evidence="13">
    <location>
        <begin position="104"/>
        <end position="122"/>
    </location>
</feature>
<comment type="pathway">
    <text evidence="11">Porphyrin-containing compound metabolism.</text>
</comment>
<protein>
    <submittedName>
        <fullName evidence="14">Cytochrome b561</fullName>
    </submittedName>
</protein>
<evidence type="ECO:0000313" key="14">
    <source>
        <dbReference type="EMBL" id="GIJ47428.1"/>
    </source>
</evidence>
<keyword evidence="10" id="KW-1015">Disulfide bond</keyword>
<dbReference type="GO" id="GO:0006784">
    <property type="term" value="P:heme A biosynthetic process"/>
    <property type="evidence" value="ECO:0007669"/>
    <property type="project" value="InterPro"/>
</dbReference>
<sequence>MRRLVDALATANALRRLALASIIANVGIIVTGGAVRLTGSGLGCPTWPRCTDDSYVTTPEMGFNGVIEFGNRLLTFVVGAVALVGLISALLHKPRRPGTVKWSALVLAGIPAQGVVGGFTVLTNLNPYVVGCHFLVSVGIVAAAYMFWTAAGGGPKVGGWAAPGALRALGWSVVAASLLVVVLGVVVTGSGPHAGDADARRTGLDIEAVSQLHADAVFLLIGLSVGLWLAVRAAGGPARAAAVLVAVELAQGFVGFAQYLTHLPELLVGLHMFGACLVWVATLAAFTTVSAPRAAAVEGPGGGPFTLPETLTRTPRGQRDPAPGGDANDLLGLSR</sequence>
<feature type="transmembrane region" description="Helical" evidence="13">
    <location>
        <begin position="17"/>
        <end position="37"/>
    </location>
</feature>
<name>A0A8J4DS35_9ACTN</name>
<reference evidence="14" key="1">
    <citation type="submission" date="2021-01" db="EMBL/GenBank/DDBJ databases">
        <title>Whole genome shotgun sequence of Virgisporangium aliadipatigenens NBRC 105644.</title>
        <authorList>
            <person name="Komaki H."/>
            <person name="Tamura T."/>
        </authorList>
    </citation>
    <scope>NUCLEOTIDE SEQUENCE</scope>
    <source>
        <strain evidence="14">NBRC 105644</strain>
    </source>
</reference>
<dbReference type="Proteomes" id="UP000619260">
    <property type="component" value="Unassembled WGS sequence"/>
</dbReference>
<keyword evidence="7" id="KW-0408">Iron</keyword>
<proteinExistence type="predicted"/>
<evidence type="ECO:0000256" key="1">
    <source>
        <dbReference type="ARBA" id="ARBA00004141"/>
    </source>
</evidence>
<keyword evidence="8" id="KW-0350">Heme biosynthesis</keyword>
<dbReference type="GO" id="GO:0016491">
    <property type="term" value="F:oxidoreductase activity"/>
    <property type="evidence" value="ECO:0007669"/>
    <property type="project" value="UniProtKB-KW"/>
</dbReference>
<feature type="transmembrane region" description="Helical" evidence="13">
    <location>
        <begin position="168"/>
        <end position="188"/>
    </location>
</feature>
<feature type="transmembrane region" description="Helical" evidence="13">
    <location>
        <begin position="73"/>
        <end position="92"/>
    </location>
</feature>
<dbReference type="Pfam" id="PF02628">
    <property type="entry name" value="COX15-CtaA"/>
    <property type="match status" value="1"/>
</dbReference>
<dbReference type="GO" id="GO:0016020">
    <property type="term" value="C:membrane"/>
    <property type="evidence" value="ECO:0007669"/>
    <property type="project" value="UniProtKB-SubCell"/>
</dbReference>
<keyword evidence="9 13" id="KW-0472">Membrane</keyword>
<feature type="transmembrane region" description="Helical" evidence="13">
    <location>
        <begin position="208"/>
        <end position="229"/>
    </location>
</feature>
<evidence type="ECO:0000256" key="11">
    <source>
        <dbReference type="ARBA" id="ARBA00023444"/>
    </source>
</evidence>
<dbReference type="InterPro" id="IPR050450">
    <property type="entry name" value="COX15/CtaA_HemeA_synthase"/>
</dbReference>
<evidence type="ECO:0000256" key="9">
    <source>
        <dbReference type="ARBA" id="ARBA00023136"/>
    </source>
</evidence>
<dbReference type="EMBL" id="BOPF01000015">
    <property type="protein sequence ID" value="GIJ47428.1"/>
    <property type="molecule type" value="Genomic_DNA"/>
</dbReference>
<feature type="transmembrane region" description="Helical" evidence="13">
    <location>
        <begin position="128"/>
        <end position="148"/>
    </location>
</feature>
<keyword evidence="4" id="KW-0479">Metal-binding</keyword>
<gene>
    <name evidence="14" type="ORF">Val02_43140</name>
</gene>
<keyword evidence="2" id="KW-1003">Cell membrane</keyword>
<evidence type="ECO:0000256" key="12">
    <source>
        <dbReference type="SAM" id="MobiDB-lite"/>
    </source>
</evidence>
<feature type="transmembrane region" description="Helical" evidence="13">
    <location>
        <begin position="241"/>
        <end position="260"/>
    </location>
</feature>
<dbReference type="RefSeq" id="WP_203900944.1">
    <property type="nucleotide sequence ID" value="NZ_BOPF01000015.1"/>
</dbReference>
<evidence type="ECO:0000256" key="7">
    <source>
        <dbReference type="ARBA" id="ARBA00023004"/>
    </source>
</evidence>
<dbReference type="PANTHER" id="PTHR35457:SF1">
    <property type="entry name" value="HEME A SYNTHASE"/>
    <property type="match status" value="1"/>
</dbReference>
<dbReference type="PANTHER" id="PTHR35457">
    <property type="entry name" value="HEME A SYNTHASE"/>
    <property type="match status" value="1"/>
</dbReference>
<evidence type="ECO:0000256" key="5">
    <source>
        <dbReference type="ARBA" id="ARBA00022989"/>
    </source>
</evidence>
<feature type="region of interest" description="Disordered" evidence="12">
    <location>
        <begin position="296"/>
        <end position="335"/>
    </location>
</feature>
<evidence type="ECO:0000256" key="13">
    <source>
        <dbReference type="SAM" id="Phobius"/>
    </source>
</evidence>
<feature type="transmembrane region" description="Helical" evidence="13">
    <location>
        <begin position="266"/>
        <end position="286"/>
    </location>
</feature>
<evidence type="ECO:0000256" key="6">
    <source>
        <dbReference type="ARBA" id="ARBA00023002"/>
    </source>
</evidence>
<accession>A0A8J4DS35</accession>
<keyword evidence="6" id="KW-0560">Oxidoreductase</keyword>
<keyword evidence="15" id="KW-1185">Reference proteome</keyword>
<evidence type="ECO:0000256" key="3">
    <source>
        <dbReference type="ARBA" id="ARBA00022692"/>
    </source>
</evidence>
<evidence type="ECO:0000256" key="4">
    <source>
        <dbReference type="ARBA" id="ARBA00022723"/>
    </source>
</evidence>
<organism evidence="14 15">
    <name type="scientific">Virgisporangium aliadipatigenens</name>
    <dbReference type="NCBI Taxonomy" id="741659"/>
    <lineage>
        <taxon>Bacteria</taxon>
        <taxon>Bacillati</taxon>
        <taxon>Actinomycetota</taxon>
        <taxon>Actinomycetes</taxon>
        <taxon>Micromonosporales</taxon>
        <taxon>Micromonosporaceae</taxon>
        <taxon>Virgisporangium</taxon>
    </lineage>
</organism>
<evidence type="ECO:0000256" key="10">
    <source>
        <dbReference type="ARBA" id="ARBA00023157"/>
    </source>
</evidence>
<keyword evidence="5 13" id="KW-1133">Transmembrane helix</keyword>
<comment type="subcellular location">
    <subcellularLocation>
        <location evidence="1">Membrane</location>
        <topology evidence="1">Multi-pass membrane protein</topology>
    </subcellularLocation>
</comment>
<dbReference type="GO" id="GO:0046872">
    <property type="term" value="F:metal ion binding"/>
    <property type="evidence" value="ECO:0007669"/>
    <property type="project" value="UniProtKB-KW"/>
</dbReference>